<feature type="transmembrane region" description="Helical" evidence="9">
    <location>
        <begin position="257"/>
        <end position="275"/>
    </location>
</feature>
<dbReference type="HAMAP" id="MF_00275">
    <property type="entry name" value="KdpA"/>
    <property type="match status" value="1"/>
</dbReference>
<dbReference type="GO" id="GO:0030955">
    <property type="term" value="F:potassium ion binding"/>
    <property type="evidence" value="ECO:0007669"/>
    <property type="project" value="UniProtKB-UniRule"/>
</dbReference>
<comment type="subcellular location">
    <subcellularLocation>
        <location evidence="9">Cell membrane</location>
        <topology evidence="9">Multi-pass membrane protein</topology>
    </subcellularLocation>
</comment>
<dbReference type="RefSeq" id="WP_072832118.1">
    <property type="nucleotide sequence ID" value="NZ_FQXP01000008.1"/>
</dbReference>
<feature type="transmembrane region" description="Helical" evidence="9">
    <location>
        <begin position="6"/>
        <end position="27"/>
    </location>
</feature>
<feature type="transmembrane region" description="Helical" evidence="9">
    <location>
        <begin position="373"/>
        <end position="398"/>
    </location>
</feature>
<keyword evidence="6 9" id="KW-1133">Transmembrane helix</keyword>
<feature type="transmembrane region" description="Helical" evidence="9">
    <location>
        <begin position="287"/>
        <end position="309"/>
    </location>
</feature>
<keyword evidence="3 9" id="KW-0633">Potassium transport</keyword>
<evidence type="ECO:0000256" key="8">
    <source>
        <dbReference type="ARBA" id="ARBA00023136"/>
    </source>
</evidence>
<evidence type="ECO:0000256" key="9">
    <source>
        <dbReference type="HAMAP-Rule" id="MF_00275"/>
    </source>
</evidence>
<accession>A0A1M5XHU6</accession>
<comment type="function">
    <text evidence="9">Part of the high-affinity ATP-driven potassium transport (or Kdp) system, which catalyzes the hydrolysis of ATP coupled with the electrogenic transport of potassium into the cytoplasm. This subunit binds the extracellular potassium ions and delivers the ions to the membrane domain of KdpB through an intramembrane tunnel.</text>
</comment>
<evidence type="ECO:0000256" key="1">
    <source>
        <dbReference type="ARBA" id="ARBA00022448"/>
    </source>
</evidence>
<dbReference type="Proteomes" id="UP000184526">
    <property type="component" value="Unassembled WGS sequence"/>
</dbReference>
<evidence type="ECO:0000256" key="6">
    <source>
        <dbReference type="ARBA" id="ARBA00022989"/>
    </source>
</evidence>
<evidence type="ECO:0000256" key="3">
    <source>
        <dbReference type="ARBA" id="ARBA00022538"/>
    </source>
</evidence>
<keyword evidence="7 9" id="KW-0406">Ion transport</keyword>
<sequence>MSHIVIQDIIFFIILIGAAVLLGNYIYKVMEGKKVFLTSILSPVEKYIYKLMDVSEDDEMDAKKYAISVLAFSAIGFLIVFLLQILQGGLILNPEGLSGTSWHLAFNTAASFVTNTNWQAYAGENTLSYLTQSLGLGVQNFVSAATGIAVLFAFIRGFIRKESKTIGNFWRDLVKTTLYVLIPLATVFSIILVSQGVVQSLDGYKEVVTVENKETQVIPIGPAASQIAIKQLGTNGGGFFGTNSAYPLENPTPLTNMLQVISILLIPTALCFTFGRAIKDKKQGKTLFRIMLVVFIVALIAITCSEQMLGSQWKGVALSGNMEGKEIRNGIGSSALWSTATTAASNGSVNSMHDSLTPLSGLVTMFLMQIGEVVFGGVGCGLYGIIAFVILTVFIGGLMVGRTPEYIGKKIEPFDMKMVCLVILVPPLLVLLGSAITVCMPQVNSWLSNSGPHGFTEILYNFSSVAGNNGSAFAGFNANTVYMNLISGVIMILARFIPMISIIYMAGNLAKKKSVAVSDGTLDTGKNSFVILVIGIIVLVGALSFLPALALGPIAEFFITI</sequence>
<evidence type="ECO:0000313" key="10">
    <source>
        <dbReference type="EMBL" id="SHH99319.1"/>
    </source>
</evidence>
<dbReference type="GO" id="GO:0008556">
    <property type="term" value="F:P-type potassium transmembrane transporter activity"/>
    <property type="evidence" value="ECO:0007669"/>
    <property type="project" value="InterPro"/>
</dbReference>
<comment type="subunit">
    <text evidence="9">The system is composed of three essential subunits: KdpA, KdpB and KdpC.</text>
</comment>
<evidence type="ECO:0000313" key="11">
    <source>
        <dbReference type="Proteomes" id="UP000184526"/>
    </source>
</evidence>
<evidence type="ECO:0000256" key="5">
    <source>
        <dbReference type="ARBA" id="ARBA00022958"/>
    </source>
</evidence>
<feature type="transmembrane region" description="Helical" evidence="9">
    <location>
        <begin position="419"/>
        <end position="443"/>
    </location>
</feature>
<evidence type="ECO:0000256" key="2">
    <source>
        <dbReference type="ARBA" id="ARBA00022475"/>
    </source>
</evidence>
<dbReference type="EMBL" id="FQXP01000008">
    <property type="protein sequence ID" value="SHH99319.1"/>
    <property type="molecule type" value="Genomic_DNA"/>
</dbReference>
<dbReference type="PANTHER" id="PTHR30607:SF2">
    <property type="entry name" value="POTASSIUM-TRANSPORTING ATPASE POTASSIUM-BINDING SUBUNIT"/>
    <property type="match status" value="1"/>
</dbReference>
<dbReference type="GO" id="GO:0005886">
    <property type="term" value="C:plasma membrane"/>
    <property type="evidence" value="ECO:0007669"/>
    <property type="project" value="UniProtKB-SubCell"/>
</dbReference>
<name>A0A1M5XHU6_9CLOT</name>
<keyword evidence="8 9" id="KW-0472">Membrane</keyword>
<organism evidence="10 11">
    <name type="scientific">Clostridium collagenovorans DSM 3089</name>
    <dbReference type="NCBI Taxonomy" id="1121306"/>
    <lineage>
        <taxon>Bacteria</taxon>
        <taxon>Bacillati</taxon>
        <taxon>Bacillota</taxon>
        <taxon>Clostridia</taxon>
        <taxon>Eubacteriales</taxon>
        <taxon>Clostridiaceae</taxon>
        <taxon>Clostridium</taxon>
    </lineage>
</organism>
<dbReference type="NCBIfam" id="TIGR00680">
    <property type="entry name" value="kdpA"/>
    <property type="match status" value="1"/>
</dbReference>
<dbReference type="PANTHER" id="PTHR30607">
    <property type="entry name" value="POTASSIUM-TRANSPORTING ATPASE A CHAIN"/>
    <property type="match status" value="1"/>
</dbReference>
<reference evidence="10 11" key="1">
    <citation type="submission" date="2016-11" db="EMBL/GenBank/DDBJ databases">
        <authorList>
            <person name="Jaros S."/>
            <person name="Januszkiewicz K."/>
            <person name="Wedrychowicz H."/>
        </authorList>
    </citation>
    <scope>NUCLEOTIDE SEQUENCE [LARGE SCALE GENOMIC DNA]</scope>
    <source>
        <strain evidence="10 11">DSM 3089</strain>
    </source>
</reference>
<keyword evidence="1 9" id="KW-0813">Transport</keyword>
<feature type="transmembrane region" description="Helical" evidence="9">
    <location>
        <begin position="134"/>
        <end position="155"/>
    </location>
</feature>
<keyword evidence="5 9" id="KW-0630">Potassium</keyword>
<evidence type="ECO:0000256" key="7">
    <source>
        <dbReference type="ARBA" id="ARBA00023065"/>
    </source>
</evidence>
<feature type="transmembrane region" description="Helical" evidence="9">
    <location>
        <begin position="65"/>
        <end position="86"/>
    </location>
</feature>
<dbReference type="InterPro" id="IPR004623">
    <property type="entry name" value="KdpA"/>
</dbReference>
<dbReference type="AlphaFoldDB" id="A0A1M5XHU6"/>
<comment type="similarity">
    <text evidence="9">Belongs to the KdpA family.</text>
</comment>
<feature type="transmembrane region" description="Helical" evidence="9">
    <location>
        <begin position="176"/>
        <end position="198"/>
    </location>
</feature>
<keyword evidence="11" id="KW-1185">Reference proteome</keyword>
<keyword evidence="4 9" id="KW-0812">Transmembrane</keyword>
<feature type="transmembrane region" description="Helical" evidence="9">
    <location>
        <begin position="528"/>
        <end position="550"/>
    </location>
</feature>
<evidence type="ECO:0000256" key="4">
    <source>
        <dbReference type="ARBA" id="ARBA00022692"/>
    </source>
</evidence>
<feature type="transmembrane region" description="Helical" evidence="9">
    <location>
        <begin position="485"/>
        <end position="507"/>
    </location>
</feature>
<dbReference type="PIRSF" id="PIRSF001294">
    <property type="entry name" value="K_ATPaseA"/>
    <property type="match status" value="1"/>
</dbReference>
<dbReference type="OrthoDB" id="9763796at2"/>
<keyword evidence="2 9" id="KW-1003">Cell membrane</keyword>
<gene>
    <name evidence="9" type="primary">kdpA</name>
    <name evidence="10" type="ORF">SAMN02745196_02261</name>
</gene>
<dbReference type="Pfam" id="PF03814">
    <property type="entry name" value="KdpA"/>
    <property type="match status" value="1"/>
</dbReference>
<proteinExistence type="inferred from homology"/>
<protein>
    <recommendedName>
        <fullName evidence="9">Potassium-transporting ATPase potassium-binding subunit</fullName>
    </recommendedName>
    <alternativeName>
        <fullName evidence="9">ATP phosphohydrolase [potassium-transporting] A chain</fullName>
    </alternativeName>
    <alternativeName>
        <fullName evidence="9">Potassium-binding and translocating subunit A</fullName>
    </alternativeName>
    <alternativeName>
        <fullName evidence="9">Potassium-translocating ATPase A chain</fullName>
    </alternativeName>
</protein>
<dbReference type="STRING" id="1121306.SAMN02745196_02261"/>